<evidence type="ECO:0000256" key="2">
    <source>
        <dbReference type="ARBA" id="ARBA00022801"/>
    </source>
</evidence>
<evidence type="ECO:0000313" key="3">
    <source>
        <dbReference type="EMBL" id="EUD13074.1"/>
    </source>
</evidence>
<dbReference type="RefSeq" id="WP_080683998.1">
    <property type="nucleotide sequence ID" value="NZ_JALD01000003.1"/>
</dbReference>
<reference evidence="3 4" key="1">
    <citation type="submission" date="2014-01" db="EMBL/GenBank/DDBJ databases">
        <authorList>
            <person name="Durkin A.S."/>
            <person name="McCorrison J."/>
            <person name="Torralba M."/>
            <person name="Gillis M."/>
            <person name="Haft D.H."/>
            <person name="Methe B."/>
            <person name="Sutton G."/>
            <person name="Nelson K.E."/>
        </authorList>
    </citation>
    <scope>NUCLEOTIDE SEQUENCE [LARGE SCALE GENOMIC DNA]</scope>
    <source>
        <strain evidence="3 4">205/92</strain>
    </source>
</reference>
<name>A0AAV3MB83_9GAMM</name>
<keyword evidence="2" id="KW-0378">Hydrolase</keyword>
<comment type="similarity">
    <text evidence="1">Belongs to the esterase D family.</text>
</comment>
<dbReference type="PANTHER" id="PTHR40841">
    <property type="entry name" value="SIDEROPHORE TRIACETYLFUSARININE C ESTERASE"/>
    <property type="match status" value="1"/>
</dbReference>
<gene>
    <name evidence="3" type="ORF">HMPREF1563_0982</name>
</gene>
<comment type="caution">
    <text evidence="3">The sequence shown here is derived from an EMBL/GenBank/DDBJ whole genome shotgun (WGS) entry which is preliminary data.</text>
</comment>
<proteinExistence type="inferred from homology"/>
<dbReference type="SUPFAM" id="SSF53474">
    <property type="entry name" value="alpha/beta-Hydrolases"/>
    <property type="match status" value="1"/>
</dbReference>
<dbReference type="Pfam" id="PF00756">
    <property type="entry name" value="Esterase"/>
    <property type="match status" value="1"/>
</dbReference>
<organism evidence="3 4">
    <name type="scientific">Providencia alcalifaciens 205/92</name>
    <dbReference type="NCBI Taxonomy" id="1256988"/>
    <lineage>
        <taxon>Bacteria</taxon>
        <taxon>Pseudomonadati</taxon>
        <taxon>Pseudomonadota</taxon>
        <taxon>Gammaproteobacteria</taxon>
        <taxon>Enterobacterales</taxon>
        <taxon>Morganellaceae</taxon>
        <taxon>Providencia</taxon>
    </lineage>
</organism>
<dbReference type="PANTHER" id="PTHR40841:SF2">
    <property type="entry name" value="SIDEROPHORE-DEGRADING ESTERASE (EUROFUNG)"/>
    <property type="match status" value="1"/>
</dbReference>
<accession>A0AAV3MB83</accession>
<evidence type="ECO:0000256" key="1">
    <source>
        <dbReference type="ARBA" id="ARBA00005622"/>
    </source>
</evidence>
<dbReference type="InterPro" id="IPR029058">
    <property type="entry name" value="AB_hydrolase_fold"/>
</dbReference>
<dbReference type="InterPro" id="IPR000801">
    <property type="entry name" value="Esterase-like"/>
</dbReference>
<dbReference type="GO" id="GO:0016788">
    <property type="term" value="F:hydrolase activity, acting on ester bonds"/>
    <property type="evidence" value="ECO:0007669"/>
    <property type="project" value="TreeGrafter"/>
</dbReference>
<evidence type="ECO:0000313" key="4">
    <source>
        <dbReference type="Proteomes" id="UP000022311"/>
    </source>
</evidence>
<sequence length="306" mass="34482">MMQTADYPPILFRSMAIPMIKKLFMASLLMCIANNTWARPSPNIPEFDARVAEVYTVQHHDMRNGQRELRIYSAIPKDVSGKRPVLFMLDGNGLYPLAVNQAAQQFPQGKLPIIIGIGYPNPEAFPKKERTYDYTPKVAGEAFQHGGGAESLYQFLTFTVRPWAEQQFPIDTQRETLFGHSFGGLFTLMVYQNHPTDFQHFVSASPSLWWGEGEMVDLDKLTRSSTASPIAITLGELEETPDLSRLTDEQKQNYQTRKSWISPREVCEAISSHQRSCEFTLFAGKTHGSVIPDAIHKALDLTVAQP</sequence>
<dbReference type="InterPro" id="IPR052558">
    <property type="entry name" value="Siderophore_Hydrolase_D"/>
</dbReference>
<dbReference type="AlphaFoldDB" id="A0AAV3MB83"/>
<dbReference type="EMBL" id="JALD01000003">
    <property type="protein sequence ID" value="EUD13074.1"/>
    <property type="molecule type" value="Genomic_DNA"/>
</dbReference>
<dbReference type="Gene3D" id="3.40.50.1820">
    <property type="entry name" value="alpha/beta hydrolase"/>
    <property type="match status" value="1"/>
</dbReference>
<protein>
    <submittedName>
        <fullName evidence="3">Esterase</fullName>
    </submittedName>
</protein>
<dbReference type="Proteomes" id="UP000022311">
    <property type="component" value="Unassembled WGS sequence"/>
</dbReference>